<dbReference type="PANTHER" id="PTHR22904">
    <property type="entry name" value="TPR REPEAT CONTAINING PROTEIN"/>
    <property type="match status" value="1"/>
</dbReference>
<evidence type="ECO:0000256" key="1">
    <source>
        <dbReference type="ARBA" id="ARBA00022737"/>
    </source>
</evidence>
<name>A0A060T5R7_BLAAD</name>
<dbReference type="PANTHER" id="PTHR22904:SF523">
    <property type="entry name" value="STRESS-INDUCED-PHOSPHOPROTEIN 1"/>
    <property type="match status" value="1"/>
</dbReference>
<dbReference type="AlphaFoldDB" id="A0A060T5R7"/>
<keyword evidence="1" id="KW-0677">Repeat</keyword>
<dbReference type="Gene3D" id="1.25.40.10">
    <property type="entry name" value="Tetratricopeptide repeat domain"/>
    <property type="match status" value="1"/>
</dbReference>
<gene>
    <name evidence="3" type="ORF">GNLVRS02_ARAD1B06072g</name>
</gene>
<evidence type="ECO:0000313" key="3">
    <source>
        <dbReference type="EMBL" id="CDP36134.1"/>
    </source>
</evidence>
<dbReference type="GO" id="GO:0051879">
    <property type="term" value="F:Hsp90 protein binding"/>
    <property type="evidence" value="ECO:0007669"/>
    <property type="project" value="TreeGrafter"/>
</dbReference>
<reference evidence="3" key="2">
    <citation type="submission" date="2014-06" db="EMBL/GenBank/DDBJ databases">
        <title>The complete genome of Blastobotrys (Arxula) adeninivorans LS3 - a yeast of biotechnological interest.</title>
        <authorList>
            <person name="Kunze G."/>
            <person name="Gaillardin C."/>
            <person name="Czernicka M."/>
            <person name="Durrens P."/>
            <person name="Martin T."/>
            <person name="Boer E."/>
            <person name="Gabaldon T."/>
            <person name="Cruz J."/>
            <person name="Talla E."/>
            <person name="Marck C."/>
            <person name="Goffeau A."/>
            <person name="Barbe V."/>
            <person name="Baret P."/>
            <person name="Baronian K."/>
            <person name="Beier S."/>
            <person name="Bleykasten C."/>
            <person name="Bode R."/>
            <person name="Casaregola S."/>
            <person name="Despons L."/>
            <person name="Fairhead C."/>
            <person name="Giersberg M."/>
            <person name="Gierski P."/>
            <person name="Hahnel U."/>
            <person name="Hartmann A."/>
            <person name="Jankowska D."/>
            <person name="Jubin C."/>
            <person name="Jung P."/>
            <person name="Lafontaine I."/>
            <person name="Leh-Louis V."/>
            <person name="Lemaire M."/>
            <person name="Marcet-Houben M."/>
            <person name="Mascher M."/>
            <person name="Morel G."/>
            <person name="Richard G.-F."/>
            <person name="Riechen J."/>
            <person name="Sacerdot C."/>
            <person name="Sarkar A."/>
            <person name="Savel G."/>
            <person name="Schacherer J."/>
            <person name="Sherman D."/>
            <person name="Straub M.-L."/>
            <person name="Stein N."/>
            <person name="Thierry A."/>
            <person name="Trautwein-Schult A."/>
            <person name="Westhof E."/>
            <person name="Worch S."/>
            <person name="Dujon B."/>
            <person name="Souciet J.-L."/>
            <person name="Wincker P."/>
            <person name="Scholz U."/>
            <person name="Neuveglise N."/>
        </authorList>
    </citation>
    <scope>NUCLEOTIDE SEQUENCE</scope>
    <source>
        <strain evidence="3">LS3</strain>
    </source>
</reference>
<dbReference type="PhylomeDB" id="A0A060T5R7"/>
<organism evidence="3">
    <name type="scientific">Blastobotrys adeninivorans</name>
    <name type="common">Yeast</name>
    <name type="synonym">Arxula adeninivorans</name>
    <dbReference type="NCBI Taxonomy" id="409370"/>
    <lineage>
        <taxon>Eukaryota</taxon>
        <taxon>Fungi</taxon>
        <taxon>Dikarya</taxon>
        <taxon>Ascomycota</taxon>
        <taxon>Saccharomycotina</taxon>
        <taxon>Dipodascomycetes</taxon>
        <taxon>Dipodascales</taxon>
        <taxon>Trichomonascaceae</taxon>
        <taxon>Blastobotrys</taxon>
    </lineage>
</organism>
<sequence>MSLPIIVDPSSKRVSVDDSFYEGLPEEEAKDLSLKLEQLNTLHRALVGVNGDVPPPSDQISGPLTTQVNKLRESGIQSLRQNKNAEAVKHLSLAIEMSLRRNPWEATKFLIDELAKSMGPRADAYIAQNMWPEAYNDAAMLTLLAPLDAKNHYRKGRCLQSVQKYSEAKASYAAGLSLSPMDSELKQALAEVSALE</sequence>
<accession>A0A060T5R7</accession>
<protein>
    <submittedName>
        <fullName evidence="3">ARAD1B06072p</fullName>
    </submittedName>
</protein>
<dbReference type="SUPFAM" id="SSF48452">
    <property type="entry name" value="TPR-like"/>
    <property type="match status" value="1"/>
</dbReference>
<dbReference type="EMBL" id="HG937692">
    <property type="protein sequence ID" value="CDP36134.1"/>
    <property type="molecule type" value="Genomic_DNA"/>
</dbReference>
<dbReference type="InterPro" id="IPR011990">
    <property type="entry name" value="TPR-like_helical_dom_sf"/>
</dbReference>
<evidence type="ECO:0000256" key="2">
    <source>
        <dbReference type="ARBA" id="ARBA00022803"/>
    </source>
</evidence>
<reference evidence="3" key="1">
    <citation type="submission" date="2014-02" db="EMBL/GenBank/DDBJ databases">
        <authorList>
            <person name="Genoscope - CEA"/>
        </authorList>
    </citation>
    <scope>NUCLEOTIDE SEQUENCE</scope>
    <source>
        <strain evidence="3">LS3</strain>
    </source>
</reference>
<proteinExistence type="predicted"/>
<keyword evidence="2" id="KW-0802">TPR repeat</keyword>